<gene>
    <name evidence="3" type="ORF">BJ212DRAFT_1302249</name>
</gene>
<organism evidence="3 4">
    <name type="scientific">Suillus subaureus</name>
    <dbReference type="NCBI Taxonomy" id="48587"/>
    <lineage>
        <taxon>Eukaryota</taxon>
        <taxon>Fungi</taxon>
        <taxon>Dikarya</taxon>
        <taxon>Basidiomycota</taxon>
        <taxon>Agaricomycotina</taxon>
        <taxon>Agaricomycetes</taxon>
        <taxon>Agaricomycetidae</taxon>
        <taxon>Boletales</taxon>
        <taxon>Suillineae</taxon>
        <taxon>Suillaceae</taxon>
        <taxon>Suillus</taxon>
    </lineage>
</organism>
<protein>
    <recommendedName>
        <fullName evidence="2">DUF6533 domain-containing protein</fullName>
    </recommendedName>
</protein>
<evidence type="ECO:0000259" key="2">
    <source>
        <dbReference type="Pfam" id="PF20151"/>
    </source>
</evidence>
<dbReference type="GeneID" id="64627253"/>
<keyword evidence="4" id="KW-1185">Reference proteome</keyword>
<feature type="transmembrane region" description="Helical" evidence="1">
    <location>
        <begin position="153"/>
        <end position="181"/>
    </location>
</feature>
<evidence type="ECO:0000256" key="1">
    <source>
        <dbReference type="SAM" id="Phobius"/>
    </source>
</evidence>
<dbReference type="Pfam" id="PF20151">
    <property type="entry name" value="DUF6533"/>
    <property type="match status" value="1"/>
</dbReference>
<keyword evidence="1" id="KW-0472">Membrane</keyword>
<dbReference type="AlphaFoldDB" id="A0A9P7JAG1"/>
<reference evidence="3" key="1">
    <citation type="journal article" date="2020" name="New Phytol.">
        <title>Comparative genomics reveals dynamic genome evolution in host specialist ectomycorrhizal fungi.</title>
        <authorList>
            <person name="Lofgren L.A."/>
            <person name="Nguyen N.H."/>
            <person name="Vilgalys R."/>
            <person name="Ruytinx J."/>
            <person name="Liao H.L."/>
            <person name="Branco S."/>
            <person name="Kuo A."/>
            <person name="LaButti K."/>
            <person name="Lipzen A."/>
            <person name="Andreopoulos W."/>
            <person name="Pangilinan J."/>
            <person name="Riley R."/>
            <person name="Hundley H."/>
            <person name="Na H."/>
            <person name="Barry K."/>
            <person name="Grigoriev I.V."/>
            <person name="Stajich J.E."/>
            <person name="Kennedy P.G."/>
        </authorList>
    </citation>
    <scope>NUCLEOTIDE SEQUENCE</scope>
    <source>
        <strain evidence="3">MN1</strain>
    </source>
</reference>
<dbReference type="Proteomes" id="UP000807769">
    <property type="component" value="Unassembled WGS sequence"/>
</dbReference>
<dbReference type="InterPro" id="IPR045340">
    <property type="entry name" value="DUF6533"/>
</dbReference>
<evidence type="ECO:0000313" key="4">
    <source>
        <dbReference type="Proteomes" id="UP000807769"/>
    </source>
</evidence>
<evidence type="ECO:0000313" key="3">
    <source>
        <dbReference type="EMBL" id="KAG1810936.1"/>
    </source>
</evidence>
<dbReference type="EMBL" id="JABBWG010000031">
    <property type="protein sequence ID" value="KAG1810936.1"/>
    <property type="molecule type" value="Genomic_DNA"/>
</dbReference>
<keyword evidence="1" id="KW-1133">Transmembrane helix</keyword>
<feature type="transmembrane region" description="Helical" evidence="1">
    <location>
        <begin position="30"/>
        <end position="50"/>
    </location>
</feature>
<sequence>MATFWVYDYACSLHEEWTFLLQSHWSKVKGLYIATRYLPFIILTTSLYLGFTPGGNPGKCRVFYNINTGFFIIRTYVLWNNNRILLTTMLSIFFMRLARSRASQGATRAQLVSSSSYHFFSFSRSNWVGNQEHMCSWRISPTRLYVALVKHNIFYYICGFLFSVMNIFASMLLHFVILAVLATRMHLHLWQISQRAHGSGALVYIPMSDLSSVNSTA</sequence>
<proteinExistence type="predicted"/>
<dbReference type="OrthoDB" id="2670985at2759"/>
<dbReference type="RefSeq" id="XP_041189716.1">
    <property type="nucleotide sequence ID" value="XM_041333236.1"/>
</dbReference>
<feature type="domain" description="DUF6533" evidence="2">
    <location>
        <begin position="2"/>
        <end position="41"/>
    </location>
</feature>
<accession>A0A9P7JAG1</accession>
<keyword evidence="1" id="KW-0812">Transmembrane</keyword>
<comment type="caution">
    <text evidence="3">The sequence shown here is derived from an EMBL/GenBank/DDBJ whole genome shotgun (WGS) entry which is preliminary data.</text>
</comment>
<name>A0A9P7JAG1_9AGAM</name>